<name>A0ABS5QD47_9PROT</name>
<comment type="caution">
    <text evidence="1">The sequence shown here is derived from an EMBL/GenBank/DDBJ whole genome shotgun (WGS) entry which is preliminary data.</text>
</comment>
<organism evidence="1 2">
    <name type="scientific">Roseococcus pinisoli</name>
    <dbReference type="NCBI Taxonomy" id="2835040"/>
    <lineage>
        <taxon>Bacteria</taxon>
        <taxon>Pseudomonadati</taxon>
        <taxon>Pseudomonadota</taxon>
        <taxon>Alphaproteobacteria</taxon>
        <taxon>Acetobacterales</taxon>
        <taxon>Roseomonadaceae</taxon>
        <taxon>Roseococcus</taxon>
    </lineage>
</organism>
<dbReference type="NCBIfam" id="TIGR03293">
    <property type="entry name" value="PhnG_redo"/>
    <property type="match status" value="1"/>
</dbReference>
<dbReference type="EMBL" id="JAHCDA010000002">
    <property type="protein sequence ID" value="MBS7811620.1"/>
    <property type="molecule type" value="Genomic_DNA"/>
</dbReference>
<evidence type="ECO:0000313" key="1">
    <source>
        <dbReference type="EMBL" id="MBS7811620.1"/>
    </source>
</evidence>
<proteinExistence type="predicted"/>
<protein>
    <submittedName>
        <fullName evidence="1">Phosphonate C-P lyase system protein PhnG</fullName>
    </submittedName>
</protein>
<dbReference type="InterPro" id="IPR009609">
    <property type="entry name" value="Phosphonate_metab_PhnG"/>
</dbReference>
<dbReference type="GO" id="GO:0016829">
    <property type="term" value="F:lyase activity"/>
    <property type="evidence" value="ECO:0007669"/>
    <property type="project" value="UniProtKB-KW"/>
</dbReference>
<keyword evidence="2" id="KW-1185">Reference proteome</keyword>
<keyword evidence="1" id="KW-0456">Lyase</keyword>
<sequence>MSILARASAEDMESKLSGAPPLPAHRIIRGPEIGLSMLRGRAGGDGAAFNLGEATVTRCSVSLPDGTLGHCWRLGRDKRAAELAASLDAALQQDALRPTLIETVIEPLRQAQAEAASLTARRAAATEVRFSTLAAMR</sequence>
<gene>
    <name evidence="1" type="primary">phnG</name>
    <name evidence="1" type="ORF">KHU32_11790</name>
</gene>
<accession>A0ABS5QD47</accession>
<evidence type="ECO:0000313" key="2">
    <source>
        <dbReference type="Proteomes" id="UP000766336"/>
    </source>
</evidence>
<dbReference type="Proteomes" id="UP000766336">
    <property type="component" value="Unassembled WGS sequence"/>
</dbReference>
<dbReference type="Pfam" id="PF06754">
    <property type="entry name" value="PhnG"/>
    <property type="match status" value="1"/>
</dbReference>
<reference evidence="1 2" key="1">
    <citation type="submission" date="2021-05" db="EMBL/GenBank/DDBJ databases">
        <title>Roseococcus sp. XZZS9, whole genome shotgun sequencing project.</title>
        <authorList>
            <person name="Zhao G."/>
            <person name="Shen L."/>
        </authorList>
    </citation>
    <scope>NUCLEOTIDE SEQUENCE [LARGE SCALE GENOMIC DNA]</scope>
    <source>
        <strain evidence="1 2">XZZS9</strain>
    </source>
</reference>